<protein>
    <submittedName>
        <fullName evidence="1">Uncharacterized protein</fullName>
    </submittedName>
</protein>
<name>A0A164LSX8_9NOCA</name>
<dbReference type="STRING" id="455432.AWN90_28455"/>
<reference evidence="1 2" key="1">
    <citation type="submission" date="2016-04" db="EMBL/GenBank/DDBJ databases">
        <authorList>
            <person name="Evans L.H."/>
            <person name="Alamgir A."/>
            <person name="Owens N."/>
            <person name="Weber N.D."/>
            <person name="Virtaneva K."/>
            <person name="Barbian K."/>
            <person name="Babar A."/>
            <person name="Rosenke K."/>
        </authorList>
    </citation>
    <scope>NUCLEOTIDE SEQUENCE [LARGE SCALE GENOMIC DNA]</scope>
    <source>
        <strain evidence="1 2">IFM 0406</strain>
    </source>
</reference>
<gene>
    <name evidence="1" type="ORF">AWN90_28455</name>
</gene>
<dbReference type="AlphaFoldDB" id="A0A164LSX8"/>
<organism evidence="1 2">
    <name type="scientific">Nocardia terpenica</name>
    <dbReference type="NCBI Taxonomy" id="455432"/>
    <lineage>
        <taxon>Bacteria</taxon>
        <taxon>Bacillati</taxon>
        <taxon>Actinomycetota</taxon>
        <taxon>Actinomycetes</taxon>
        <taxon>Mycobacteriales</taxon>
        <taxon>Nocardiaceae</taxon>
        <taxon>Nocardia</taxon>
    </lineage>
</organism>
<dbReference type="EMBL" id="LWGR01000007">
    <property type="protein sequence ID" value="KZM72715.1"/>
    <property type="molecule type" value="Genomic_DNA"/>
</dbReference>
<comment type="caution">
    <text evidence="1">The sequence shown here is derived from an EMBL/GenBank/DDBJ whole genome shotgun (WGS) entry which is preliminary data.</text>
</comment>
<evidence type="ECO:0000313" key="2">
    <source>
        <dbReference type="Proteomes" id="UP000076512"/>
    </source>
</evidence>
<keyword evidence="2" id="KW-1185">Reference proteome</keyword>
<accession>A0A164LSX8</accession>
<dbReference type="Proteomes" id="UP000076512">
    <property type="component" value="Unassembled WGS sequence"/>
</dbReference>
<proteinExistence type="predicted"/>
<evidence type="ECO:0000313" key="1">
    <source>
        <dbReference type="EMBL" id="KZM72715.1"/>
    </source>
</evidence>
<sequence length="71" mass="7453">MGTDVADAPPREVRPRTAALVRGERLLSAVAASVQSMHLGSMRSMVSARSVMVCGPSPSRLRHGLVSPAAR</sequence>